<dbReference type="InterPro" id="IPR001296">
    <property type="entry name" value="Glyco_trans_1"/>
</dbReference>
<dbReference type="SUPFAM" id="SSF53756">
    <property type="entry name" value="UDP-Glycosyltransferase/glycogen phosphorylase"/>
    <property type="match status" value="1"/>
</dbReference>
<gene>
    <name evidence="3" type="ORF">CBF53_05045</name>
    <name evidence="4" type="ORF">CBF70_05695</name>
</gene>
<dbReference type="GO" id="GO:0016757">
    <property type="term" value="F:glycosyltransferase activity"/>
    <property type="evidence" value="ECO:0007669"/>
    <property type="project" value="InterPro"/>
</dbReference>
<keyword evidence="1" id="KW-0808">Transferase</keyword>
<reference evidence="4 5" key="1">
    <citation type="submission" date="2017-04" db="EMBL/GenBank/DDBJ databases">
        <authorList>
            <person name="Afonso C.L."/>
            <person name="Miller P.J."/>
            <person name="Scott M.A."/>
            <person name="Spackman E."/>
            <person name="Goraichik I."/>
            <person name="Dimitrov K.M."/>
            <person name="Suarez D.L."/>
            <person name="Swayne D.E."/>
        </authorList>
    </citation>
    <scope>NUCLEOTIDE SEQUENCE [LARGE SCALE GENOMIC DNA]</scope>
    <source>
        <strain evidence="4 5">609q</strain>
    </source>
</reference>
<feature type="domain" description="Glycosyl transferase family 1" evidence="2">
    <location>
        <begin position="185"/>
        <end position="331"/>
    </location>
</feature>
<protein>
    <recommendedName>
        <fullName evidence="2">Glycosyl transferase family 1 domain-containing protein</fullName>
    </recommendedName>
</protein>
<sequence>MMKKIYFVLPGFSRRPIGGYKIILKYANLLASENYDVGIVYLEGSRYPKYSWKWLILNYWTKKGPAWIKLNKAIQTYTIKDFKKSKIVNDSEDIAIATAVETVAPTESIFSNAKKFYFIQDLEDWNVDKDYLFETYNKNFTNITISRWLKEVVDNHTTGNKDAEYIRNPIDINAYRVIKPIEERNPFKIGMLYHKAPHKGSRETLKVIINLKKKYPQLKLIMFGTAEIPKGLPKWITYHKDATQDDTIKIYNDVSTFVSGTIKEGFGLTGLEAMACGAALVSTDYLGVRDYAVNEKNSLLSPVRDYAALSNNIIKIVENNELRWKLANNGVKTSKDYSWEEAYKKFKEIVFK</sequence>
<organism evidence="4 5">
    <name type="scientific">Lactobacillus taiwanensis</name>
    <dbReference type="NCBI Taxonomy" id="508451"/>
    <lineage>
        <taxon>Bacteria</taxon>
        <taxon>Bacillati</taxon>
        <taxon>Bacillota</taxon>
        <taxon>Bacilli</taxon>
        <taxon>Lactobacillales</taxon>
        <taxon>Lactobacillaceae</taxon>
        <taxon>Lactobacillus</taxon>
    </lineage>
</organism>
<dbReference type="EMBL" id="NGNX01000018">
    <property type="protein sequence ID" value="OYR91754.1"/>
    <property type="molecule type" value="Genomic_DNA"/>
</dbReference>
<evidence type="ECO:0000313" key="5">
    <source>
        <dbReference type="Proteomes" id="UP000215828"/>
    </source>
</evidence>
<dbReference type="Gene3D" id="3.40.50.11090">
    <property type="match status" value="1"/>
</dbReference>
<reference evidence="3" key="2">
    <citation type="submission" date="2017-05" db="EMBL/GenBank/DDBJ databases">
        <authorList>
            <person name="Lin X.B."/>
            <person name="Stothard P."/>
            <person name="Tasseva G."/>
            <person name="Walter J."/>
        </authorList>
    </citation>
    <scope>NUCLEOTIDE SEQUENCE</scope>
    <source>
        <strain evidence="3">609u</strain>
    </source>
</reference>
<evidence type="ECO:0000256" key="1">
    <source>
        <dbReference type="ARBA" id="ARBA00022679"/>
    </source>
</evidence>
<dbReference type="GO" id="GO:0009103">
    <property type="term" value="P:lipopolysaccharide biosynthetic process"/>
    <property type="evidence" value="ECO:0007669"/>
    <property type="project" value="TreeGrafter"/>
</dbReference>
<dbReference type="Pfam" id="PF00534">
    <property type="entry name" value="Glycos_transf_1"/>
    <property type="match status" value="1"/>
</dbReference>
<keyword evidence="6" id="KW-1185">Reference proteome</keyword>
<reference evidence="5 6" key="3">
    <citation type="submission" date="2017-09" db="EMBL/GenBank/DDBJ databases">
        <title>Tripartite evolution among Lactobacillus johnsonii, Lactobacillus taiwanensis, Lactobacillus reuteri and their rodent host.</title>
        <authorList>
            <person name="Wang T."/>
            <person name="Knowles S."/>
            <person name="Cheng C."/>
        </authorList>
    </citation>
    <scope>NUCLEOTIDE SEQUENCE [LARGE SCALE GENOMIC DNA]</scope>
    <source>
        <strain evidence="4 5">609q</strain>
        <strain evidence="3 6">609u</strain>
    </source>
</reference>
<dbReference type="PANTHER" id="PTHR46401:SF2">
    <property type="entry name" value="GLYCOSYLTRANSFERASE WBBK-RELATED"/>
    <property type="match status" value="1"/>
</dbReference>
<proteinExistence type="predicted"/>
<evidence type="ECO:0000313" key="6">
    <source>
        <dbReference type="Proteomes" id="UP000216316"/>
    </source>
</evidence>
<dbReference type="Gene3D" id="3.40.50.2000">
    <property type="entry name" value="Glycogen Phosphorylase B"/>
    <property type="match status" value="1"/>
</dbReference>
<dbReference type="Proteomes" id="UP000216316">
    <property type="component" value="Unassembled WGS sequence"/>
</dbReference>
<accession>A0A256LE85</accession>
<evidence type="ECO:0000313" key="3">
    <source>
        <dbReference type="EMBL" id="OYR88121.1"/>
    </source>
</evidence>
<name>A0A256LE85_9LACO</name>
<comment type="caution">
    <text evidence="4">The sequence shown here is derived from an EMBL/GenBank/DDBJ whole genome shotgun (WGS) entry which is preliminary data.</text>
</comment>
<dbReference type="AlphaFoldDB" id="A0A256LE85"/>
<evidence type="ECO:0000313" key="4">
    <source>
        <dbReference type="EMBL" id="OYR91754.1"/>
    </source>
</evidence>
<evidence type="ECO:0000259" key="2">
    <source>
        <dbReference type="Pfam" id="PF00534"/>
    </source>
</evidence>
<dbReference type="Proteomes" id="UP000215828">
    <property type="component" value="Unassembled WGS sequence"/>
</dbReference>
<dbReference type="PANTHER" id="PTHR46401">
    <property type="entry name" value="GLYCOSYLTRANSFERASE WBBK-RELATED"/>
    <property type="match status" value="1"/>
</dbReference>
<dbReference type="EMBL" id="NGNV01000021">
    <property type="protein sequence ID" value="OYR88121.1"/>
    <property type="molecule type" value="Genomic_DNA"/>
</dbReference>
<dbReference type="RefSeq" id="WP_094516795.1">
    <property type="nucleotide sequence ID" value="NZ_CAOXJC010000006.1"/>
</dbReference>
<dbReference type="CDD" id="cd03801">
    <property type="entry name" value="GT4_PimA-like"/>
    <property type="match status" value="1"/>
</dbReference>